<dbReference type="GO" id="GO:0050531">
    <property type="term" value="F:mannosyl-3-phosphoglycerate phosphatase activity"/>
    <property type="evidence" value="ECO:0007669"/>
    <property type="project" value="InterPro"/>
</dbReference>
<dbReference type="InterPro" id="IPR006381">
    <property type="entry name" value="HAD-SF-IIB-MPGP"/>
</dbReference>
<dbReference type="InterPro" id="IPR023214">
    <property type="entry name" value="HAD_sf"/>
</dbReference>
<keyword evidence="1" id="KW-0479">Metal-binding</keyword>
<dbReference type="PANTHER" id="PTHR10000:SF8">
    <property type="entry name" value="HAD SUPERFAMILY HYDROLASE-LIKE, TYPE 3"/>
    <property type="match status" value="1"/>
</dbReference>
<dbReference type="SFLD" id="SFLDG01140">
    <property type="entry name" value="C2.B:_Phosphomannomutase_and_P"/>
    <property type="match status" value="1"/>
</dbReference>
<dbReference type="GO" id="GO:0051479">
    <property type="term" value="P:mannosylglycerate biosynthetic process"/>
    <property type="evidence" value="ECO:0007669"/>
    <property type="project" value="InterPro"/>
</dbReference>
<proteinExistence type="predicted"/>
<evidence type="ECO:0000256" key="1">
    <source>
        <dbReference type="ARBA" id="ARBA00022723"/>
    </source>
</evidence>
<reference evidence="5 6" key="1">
    <citation type="journal article" date="2014" name="Int. J. Syst. Evol. Microbiol.">
        <title>Complete genome sequence of Corynebacterium casei LMG S-19264T (=DSM 44701T), isolated from a smear-ripened cheese.</title>
        <authorList>
            <consortium name="US DOE Joint Genome Institute (JGI-PGF)"/>
            <person name="Walter F."/>
            <person name="Albersmeier A."/>
            <person name="Kalinowski J."/>
            <person name="Ruckert C."/>
        </authorList>
    </citation>
    <scope>NUCLEOTIDE SEQUENCE [LARGE SCALE GENOMIC DNA]</scope>
    <source>
        <strain evidence="5 6">CGMCC 1.7286</strain>
    </source>
</reference>
<dbReference type="EMBL" id="BMLT01000002">
    <property type="protein sequence ID" value="GGO78452.1"/>
    <property type="molecule type" value="Genomic_DNA"/>
</dbReference>
<dbReference type="InterPro" id="IPR036412">
    <property type="entry name" value="HAD-like_sf"/>
</dbReference>
<gene>
    <name evidence="5" type="primary">yedP</name>
    <name evidence="5" type="ORF">GCM10011348_10400</name>
</gene>
<feature type="compositionally biased region" description="Basic and acidic residues" evidence="4">
    <location>
        <begin position="235"/>
        <end position="255"/>
    </location>
</feature>
<keyword evidence="6" id="KW-1185">Reference proteome</keyword>
<dbReference type="PANTHER" id="PTHR10000">
    <property type="entry name" value="PHOSPHOSERINE PHOSPHATASE"/>
    <property type="match status" value="1"/>
</dbReference>
<dbReference type="SFLD" id="SFLDS00003">
    <property type="entry name" value="Haloacid_Dehalogenase"/>
    <property type="match status" value="1"/>
</dbReference>
<evidence type="ECO:0000313" key="5">
    <source>
        <dbReference type="EMBL" id="GGO78452.1"/>
    </source>
</evidence>
<dbReference type="NCBIfam" id="TIGR01486">
    <property type="entry name" value="HAD-SF-IIB-MPGP"/>
    <property type="match status" value="1"/>
</dbReference>
<accession>A0A917Z9H0</accession>
<comment type="caution">
    <text evidence="5">The sequence shown here is derived from an EMBL/GenBank/DDBJ whole genome shotgun (WGS) entry which is preliminary data.</text>
</comment>
<keyword evidence="3" id="KW-0460">Magnesium</keyword>
<keyword evidence="2" id="KW-0378">Hydrolase</keyword>
<dbReference type="InterPro" id="IPR006379">
    <property type="entry name" value="HAD-SF_hydro_IIB"/>
</dbReference>
<dbReference type="RefSeq" id="WP_188859047.1">
    <property type="nucleotide sequence ID" value="NZ_BMLT01000002.1"/>
</dbReference>
<evidence type="ECO:0000256" key="2">
    <source>
        <dbReference type="ARBA" id="ARBA00022801"/>
    </source>
</evidence>
<evidence type="ECO:0000313" key="6">
    <source>
        <dbReference type="Proteomes" id="UP000599578"/>
    </source>
</evidence>
<dbReference type="Gene3D" id="3.40.50.1000">
    <property type="entry name" value="HAD superfamily/HAD-like"/>
    <property type="match status" value="1"/>
</dbReference>
<protein>
    <submittedName>
        <fullName evidence="5">Mannosyl-3-phosphoglycerate phosphatase</fullName>
    </submittedName>
</protein>
<dbReference type="SFLD" id="SFLDG01142">
    <property type="entry name" value="C2.B.2:_Mannosyl-3-phosphoglyc"/>
    <property type="match status" value="1"/>
</dbReference>
<dbReference type="Proteomes" id="UP000599578">
    <property type="component" value="Unassembled WGS sequence"/>
</dbReference>
<dbReference type="Pfam" id="PF08282">
    <property type="entry name" value="Hydrolase_3"/>
    <property type="match status" value="2"/>
</dbReference>
<dbReference type="GO" id="GO:0000287">
    <property type="term" value="F:magnesium ion binding"/>
    <property type="evidence" value="ECO:0007669"/>
    <property type="project" value="UniProtKB-ARBA"/>
</dbReference>
<dbReference type="AlphaFoldDB" id="A0A917Z9H0"/>
<dbReference type="NCBIfam" id="TIGR01484">
    <property type="entry name" value="HAD-SF-IIB"/>
    <property type="match status" value="1"/>
</dbReference>
<evidence type="ECO:0000256" key="4">
    <source>
        <dbReference type="SAM" id="MobiDB-lite"/>
    </source>
</evidence>
<organism evidence="5 6">
    <name type="scientific">Marinobacterium nitratireducens</name>
    <dbReference type="NCBI Taxonomy" id="518897"/>
    <lineage>
        <taxon>Bacteria</taxon>
        <taxon>Pseudomonadati</taxon>
        <taxon>Pseudomonadota</taxon>
        <taxon>Gammaproteobacteria</taxon>
        <taxon>Oceanospirillales</taxon>
        <taxon>Oceanospirillaceae</taxon>
        <taxon>Marinobacterium</taxon>
    </lineage>
</organism>
<name>A0A917Z9H0_9GAMM</name>
<dbReference type="SUPFAM" id="SSF56784">
    <property type="entry name" value="HAD-like"/>
    <property type="match status" value="1"/>
</dbReference>
<dbReference type="Gene3D" id="3.30.980.20">
    <property type="entry name" value="Putative mannosyl-3-phosphoglycerate phosphatase, domain 2"/>
    <property type="match status" value="1"/>
</dbReference>
<sequence>MTRLLISTDLDGTLLDHHDYSFDAAEPMLQRLQTLQVPCILNTSKTFAELEPLRRRLGHSDPFIVENGAAVCVPADTALGRAMTPLERMGGYRYQCFGPERSDILERLRQLSGEYRFRGFADLDVEALVDCTGLDPAAATLALQRQFTEPLIWEDSDEALTRFAGALAESELQLQRGGRFVHVMGHCDKAGAMRWIARQYQSLWDEKVLVMALGDGENDVGMLQQADIAVRVRSPAHEPPEVPGRNDVRTTERQGPEGWYDAVEQTLRELDL</sequence>
<feature type="region of interest" description="Disordered" evidence="4">
    <location>
        <begin position="235"/>
        <end position="260"/>
    </location>
</feature>
<dbReference type="GO" id="GO:0005829">
    <property type="term" value="C:cytosol"/>
    <property type="evidence" value="ECO:0007669"/>
    <property type="project" value="TreeGrafter"/>
</dbReference>
<evidence type="ECO:0000256" key="3">
    <source>
        <dbReference type="ARBA" id="ARBA00022842"/>
    </source>
</evidence>